<dbReference type="EMBL" id="JAPXFL010000004">
    <property type="protein sequence ID" value="KAK9507182.1"/>
    <property type="molecule type" value="Genomic_DNA"/>
</dbReference>
<keyword evidence="1" id="KW-0175">Coiled coil</keyword>
<dbReference type="GO" id="GO:0005813">
    <property type="term" value="C:centrosome"/>
    <property type="evidence" value="ECO:0007669"/>
    <property type="project" value="TreeGrafter"/>
</dbReference>
<evidence type="ECO:0000313" key="4">
    <source>
        <dbReference type="EMBL" id="KAK9507182.1"/>
    </source>
</evidence>
<dbReference type="Pfam" id="PF12416">
    <property type="entry name" value="DUF3668"/>
    <property type="match status" value="1"/>
</dbReference>
<feature type="coiled-coil region" evidence="1">
    <location>
        <begin position="552"/>
        <end position="643"/>
    </location>
</feature>
<dbReference type="PANTHER" id="PTHR21574:SF0">
    <property type="entry name" value="CENTROSOMAL PROTEIN OF 120 KDA"/>
    <property type="match status" value="1"/>
</dbReference>
<evidence type="ECO:0000256" key="1">
    <source>
        <dbReference type="SAM" id="Coils"/>
    </source>
</evidence>
<comment type="caution">
    <text evidence="4">The sequence shown here is derived from an EMBL/GenBank/DDBJ whole genome shotgun (WGS) entry which is preliminary data.</text>
</comment>
<gene>
    <name evidence="4" type="ORF">O3M35_007092</name>
</gene>
<dbReference type="InterPro" id="IPR039893">
    <property type="entry name" value="CEP120-like"/>
</dbReference>
<evidence type="ECO:0000313" key="5">
    <source>
        <dbReference type="Proteomes" id="UP001461498"/>
    </source>
</evidence>
<proteinExistence type="predicted"/>
<accession>A0AAW1D9Q3</accession>
<evidence type="ECO:0000259" key="3">
    <source>
        <dbReference type="Pfam" id="PF12416"/>
    </source>
</evidence>
<protein>
    <recommendedName>
        <fullName evidence="3">DUF3668 domain-containing protein</fullName>
    </recommendedName>
</protein>
<sequence length="745" mass="85976">MEHLQGEILSVVLKIKKGKGFSFISNPLVIVASLDGIKLESNQIAPCNSPKINVELIWESDKKYLRRLRKINTAFKIECFIESEQKREKLGYIFLNLKEAHIQSVKDTRSEIETWHTFLGVPRDIQACYPQILIVFKIRECPQNFLDQTTIFFENNLKNTLQINMDDNKKSNYIQIGPPKLCTKFFELDIDITESGNLCSIITPNLFGTPLKIQFHIMGMTLVTKEFCAFKGIVHKEKFKVQIKSEIQFLAAYFQQFPTLTFYLVCGEKLIGSGSLILQDLTDLKEHFPASAKEKVTLKAADGKDSHIADCLTPFLKVEVTLMPVLLANHLIALPPNTNDIPASRLTSASIQQSSLPRITDQAAIIHEVIPEGLHSNLEEPMISCGLIPEIQIPDEAINSIQTNESISPKFHTNFISEKSHGISLVHNISETDLMVDEVKQQEQVIQNEELKSNVEKSVNGERNLQNQDNNPPSGSTSAAAYALPKVYVQELATKYIEELEDWKEKQQEMFKFELKRKTEKHLNKLSFEWSKRQQALEKELIDRIENCHSLKTRLEEVLLELEMKLENLNKTELELQLGKNELDKLYTMKFKELRRASKKHQNDMEEQIKQCNLEKVQLQNKIKMYEEKISKLNQQLKTEIQTRLSVEESEKMLAEKEAIEEKLGKAIELRNYFKEQYNLALEEIHKHFSERKDLKKWTYSSNYNKDGEEIVGLVEEINNEVDEMKKDQTTLKALREEILKYGKA</sequence>
<feature type="region of interest" description="Disordered" evidence="2">
    <location>
        <begin position="450"/>
        <end position="478"/>
    </location>
</feature>
<name>A0AAW1D9Q3_9HEMI</name>
<dbReference type="InterPro" id="IPR035892">
    <property type="entry name" value="C2_domain_sf"/>
</dbReference>
<keyword evidence="5" id="KW-1185">Reference proteome</keyword>
<dbReference type="PANTHER" id="PTHR21574">
    <property type="entry name" value="CENTROSOMAL PROTEIN OF 120 KDA"/>
    <property type="match status" value="1"/>
</dbReference>
<organism evidence="4 5">
    <name type="scientific">Rhynocoris fuscipes</name>
    <dbReference type="NCBI Taxonomy" id="488301"/>
    <lineage>
        <taxon>Eukaryota</taxon>
        <taxon>Metazoa</taxon>
        <taxon>Ecdysozoa</taxon>
        <taxon>Arthropoda</taxon>
        <taxon>Hexapoda</taxon>
        <taxon>Insecta</taxon>
        <taxon>Pterygota</taxon>
        <taxon>Neoptera</taxon>
        <taxon>Paraneoptera</taxon>
        <taxon>Hemiptera</taxon>
        <taxon>Heteroptera</taxon>
        <taxon>Panheteroptera</taxon>
        <taxon>Cimicomorpha</taxon>
        <taxon>Reduviidae</taxon>
        <taxon>Harpactorinae</taxon>
        <taxon>Harpactorini</taxon>
        <taxon>Rhynocoris</taxon>
    </lineage>
</organism>
<dbReference type="AlphaFoldDB" id="A0AAW1D9Q3"/>
<reference evidence="4 5" key="1">
    <citation type="submission" date="2022-12" db="EMBL/GenBank/DDBJ databases">
        <title>Chromosome-level genome assembly of true bugs.</title>
        <authorList>
            <person name="Ma L."/>
            <person name="Li H."/>
        </authorList>
    </citation>
    <scope>NUCLEOTIDE SEQUENCE [LARGE SCALE GENOMIC DNA]</scope>
    <source>
        <strain evidence="4">Lab_2022b</strain>
    </source>
</reference>
<dbReference type="InterPro" id="IPR022136">
    <property type="entry name" value="DUF3668"/>
</dbReference>
<feature type="domain" description="DUF3668" evidence="3">
    <location>
        <begin position="168"/>
        <end position="298"/>
    </location>
</feature>
<dbReference type="GO" id="GO:1903724">
    <property type="term" value="P:positive regulation of centriole elongation"/>
    <property type="evidence" value="ECO:0007669"/>
    <property type="project" value="TreeGrafter"/>
</dbReference>
<dbReference type="Proteomes" id="UP001461498">
    <property type="component" value="Unassembled WGS sequence"/>
</dbReference>
<evidence type="ECO:0000256" key="2">
    <source>
        <dbReference type="SAM" id="MobiDB-lite"/>
    </source>
</evidence>
<dbReference type="Gene3D" id="2.60.40.150">
    <property type="entry name" value="C2 domain"/>
    <property type="match status" value="1"/>
</dbReference>
<feature type="compositionally biased region" description="Polar residues" evidence="2">
    <location>
        <begin position="461"/>
        <end position="478"/>
    </location>
</feature>